<dbReference type="AlphaFoldDB" id="A0A6N9SF66"/>
<accession>A0A6N9SF66</accession>
<dbReference type="InterPro" id="IPR021220">
    <property type="entry name" value="DUF2686"/>
</dbReference>
<sequence length="296" mass="32857">MSMPLSNALQSQIITDAHFLHHPIVDSEFTRKLKYARMDSENIYLPPLTRGNNHNYDGKSVVEIRKLDISKEPWPFNYVTGACRESDGIIKEPWPFNYVTGACRESDGITTTGRMLYRNLKITSALDEIYGGICKKAHATTELAEGLRLNLFMKSPFDPVEDYTVHEITLGPGCNVPGYAGTTIGYISTLPASQAKRWTNEQPRIDIYIDQIMTVTGVANSSGFALAALLNANIELGNDPIIGIEAYPGTAEIHAKMGYKVIPGDENAPLKRMTLQPSSLPELFELKNGEWNYIGK</sequence>
<dbReference type="EMBL" id="VLTB01000436">
    <property type="protein sequence ID" value="NDR94784.1"/>
    <property type="molecule type" value="Genomic_DNA"/>
</dbReference>
<name>A0A6N9SF66_ECOLX</name>
<proteinExistence type="predicted"/>
<organism evidence="1 2">
    <name type="scientific">Escherichia coli</name>
    <dbReference type="NCBI Taxonomy" id="562"/>
    <lineage>
        <taxon>Bacteria</taxon>
        <taxon>Pseudomonadati</taxon>
        <taxon>Pseudomonadota</taxon>
        <taxon>Gammaproteobacteria</taxon>
        <taxon>Enterobacterales</taxon>
        <taxon>Enterobacteriaceae</taxon>
        <taxon>Escherichia</taxon>
    </lineage>
</organism>
<gene>
    <name evidence="1" type="ORF">FPI65_26670</name>
</gene>
<evidence type="ECO:0000313" key="2">
    <source>
        <dbReference type="Proteomes" id="UP000471490"/>
    </source>
</evidence>
<dbReference type="Proteomes" id="UP000471490">
    <property type="component" value="Unassembled WGS sequence"/>
</dbReference>
<dbReference type="Pfam" id="PF10887">
    <property type="entry name" value="DUF2686"/>
    <property type="match status" value="1"/>
</dbReference>
<evidence type="ECO:0000313" key="1">
    <source>
        <dbReference type="EMBL" id="NDR94784.1"/>
    </source>
</evidence>
<comment type="caution">
    <text evidence="1">The sequence shown here is derived from an EMBL/GenBank/DDBJ whole genome shotgun (WGS) entry which is preliminary data.</text>
</comment>
<reference evidence="1 2" key="1">
    <citation type="journal article" date="2020" name="Int. J. Nanomedicine">
        <title>Consequences Of Long-Term Bacteria's Exposure To Silver Nanoformulations With Different PhysicoChemical Properties.</title>
        <authorList>
            <person name="Kedziora A."/>
            <person name="Wernecki M."/>
            <person name="Korzekwa K."/>
            <person name="Speruda M."/>
            <person name="Gerasymchuk Y."/>
            <person name="Lukowiak A."/>
            <person name="Bugla-Ploskonska G."/>
        </authorList>
    </citation>
    <scope>NUCLEOTIDE SEQUENCE [LARGE SCALE GENOMIC DNA]</scope>
    <source>
        <strain evidence="1 2">ATCC 11230</strain>
    </source>
</reference>
<protein>
    <submittedName>
        <fullName evidence="1">DUF2686 family protein</fullName>
    </submittedName>
</protein>
<dbReference type="RefSeq" id="WP_163437153.1">
    <property type="nucleotide sequence ID" value="NZ_VLTB01000436.1"/>
</dbReference>